<dbReference type="InterPro" id="IPR006664">
    <property type="entry name" value="OMP_bac"/>
</dbReference>
<dbReference type="InterPro" id="IPR006690">
    <property type="entry name" value="OMPA-like_CS"/>
</dbReference>
<keyword evidence="2 4" id="KW-0472">Membrane</keyword>
<evidence type="ECO:0000256" key="1">
    <source>
        <dbReference type="ARBA" id="ARBA00004442"/>
    </source>
</evidence>
<dbReference type="PRINTS" id="PR01023">
    <property type="entry name" value="NAFLGMOTY"/>
</dbReference>
<gene>
    <name evidence="6" type="ORF">LZZ85_19105</name>
</gene>
<dbReference type="PROSITE" id="PS51123">
    <property type="entry name" value="OMPA_2"/>
    <property type="match status" value="1"/>
</dbReference>
<sequence length="224" mass="23656">MVQRRKLIAGVFALAVMMSSCKSWNKTQKGAAIGAGGGAAVGAVIGKASGNTALGAIIGATVGGVTGAVIGRKMDKQAEEIKNEVPGAKVERVEEGIVVEFNNKILFGFDKSDLGESAKSNLNELVNVLNKYPDTNIEVQGHTDNTGTETYNQGLSERRAGSVATYLRSRGVSSSRIITKGFGLTAPKYDNSTEDGRSNNRRVDFLITANEKMKADAKKEANAN</sequence>
<dbReference type="Pfam" id="PF13488">
    <property type="entry name" value="Gly-zipper_Omp"/>
    <property type="match status" value="1"/>
</dbReference>
<dbReference type="InterPro" id="IPR006665">
    <property type="entry name" value="OmpA-like"/>
</dbReference>
<dbReference type="InterPro" id="IPR039567">
    <property type="entry name" value="Gly-zipper"/>
</dbReference>
<dbReference type="PROSITE" id="PS51257">
    <property type="entry name" value="PROKAR_LIPOPROTEIN"/>
    <property type="match status" value="1"/>
</dbReference>
<evidence type="ECO:0000256" key="4">
    <source>
        <dbReference type="PROSITE-ProRule" id="PRU00473"/>
    </source>
</evidence>
<comment type="subcellular location">
    <subcellularLocation>
        <location evidence="1">Cell outer membrane</location>
    </subcellularLocation>
</comment>
<dbReference type="InterPro" id="IPR050330">
    <property type="entry name" value="Bact_OuterMem_StrucFunc"/>
</dbReference>
<dbReference type="PROSITE" id="PS01068">
    <property type="entry name" value="OMPA_1"/>
    <property type="match status" value="1"/>
</dbReference>
<accession>A0ABS9KVQ7</accession>
<dbReference type="PRINTS" id="PR01021">
    <property type="entry name" value="OMPADOMAIN"/>
</dbReference>
<comment type="caution">
    <text evidence="6">The sequence shown here is derived from an EMBL/GenBank/DDBJ whole genome shotgun (WGS) entry which is preliminary data.</text>
</comment>
<name>A0ABS9KVQ7_9BACT</name>
<dbReference type="EMBL" id="JAKLTR010000013">
    <property type="protein sequence ID" value="MCG2616416.1"/>
    <property type="molecule type" value="Genomic_DNA"/>
</dbReference>
<evidence type="ECO:0000256" key="2">
    <source>
        <dbReference type="ARBA" id="ARBA00023136"/>
    </source>
</evidence>
<dbReference type="Proteomes" id="UP001165367">
    <property type="component" value="Unassembled WGS sequence"/>
</dbReference>
<dbReference type="PANTHER" id="PTHR30329">
    <property type="entry name" value="STATOR ELEMENT OF FLAGELLAR MOTOR COMPLEX"/>
    <property type="match status" value="1"/>
</dbReference>
<keyword evidence="7" id="KW-1185">Reference proteome</keyword>
<keyword evidence="3" id="KW-0998">Cell outer membrane</keyword>
<evidence type="ECO:0000313" key="6">
    <source>
        <dbReference type="EMBL" id="MCG2616416.1"/>
    </source>
</evidence>
<dbReference type="SUPFAM" id="SSF103088">
    <property type="entry name" value="OmpA-like"/>
    <property type="match status" value="1"/>
</dbReference>
<protein>
    <submittedName>
        <fullName evidence="6">OmpA family protein</fullName>
    </submittedName>
</protein>
<evidence type="ECO:0000313" key="7">
    <source>
        <dbReference type="Proteomes" id="UP001165367"/>
    </source>
</evidence>
<evidence type="ECO:0000256" key="3">
    <source>
        <dbReference type="ARBA" id="ARBA00023237"/>
    </source>
</evidence>
<dbReference type="Pfam" id="PF00691">
    <property type="entry name" value="OmpA"/>
    <property type="match status" value="1"/>
</dbReference>
<evidence type="ECO:0000259" key="5">
    <source>
        <dbReference type="PROSITE" id="PS51123"/>
    </source>
</evidence>
<dbReference type="PANTHER" id="PTHR30329:SF21">
    <property type="entry name" value="LIPOPROTEIN YIAD-RELATED"/>
    <property type="match status" value="1"/>
</dbReference>
<feature type="domain" description="OmpA-like" evidence="5">
    <location>
        <begin position="94"/>
        <end position="211"/>
    </location>
</feature>
<dbReference type="RefSeq" id="WP_237874952.1">
    <property type="nucleotide sequence ID" value="NZ_JAKLTR010000013.1"/>
</dbReference>
<dbReference type="CDD" id="cd07185">
    <property type="entry name" value="OmpA_C-like"/>
    <property type="match status" value="1"/>
</dbReference>
<proteinExistence type="predicted"/>
<reference evidence="6" key="1">
    <citation type="submission" date="2022-01" db="EMBL/GenBank/DDBJ databases">
        <authorList>
            <person name="Jo J.-H."/>
            <person name="Im W.-T."/>
        </authorList>
    </citation>
    <scope>NUCLEOTIDE SEQUENCE</scope>
    <source>
        <strain evidence="6">NA20</strain>
    </source>
</reference>
<dbReference type="Gene3D" id="3.30.1330.60">
    <property type="entry name" value="OmpA-like domain"/>
    <property type="match status" value="1"/>
</dbReference>
<organism evidence="6 7">
    <name type="scientific">Terrimonas ginsenosidimutans</name>
    <dbReference type="NCBI Taxonomy" id="2908004"/>
    <lineage>
        <taxon>Bacteria</taxon>
        <taxon>Pseudomonadati</taxon>
        <taxon>Bacteroidota</taxon>
        <taxon>Chitinophagia</taxon>
        <taxon>Chitinophagales</taxon>
        <taxon>Chitinophagaceae</taxon>
        <taxon>Terrimonas</taxon>
    </lineage>
</organism>
<dbReference type="InterPro" id="IPR036737">
    <property type="entry name" value="OmpA-like_sf"/>
</dbReference>